<sequence length="256" mass="26467">MSKLTVTYIGGPTALLEYAGLRIVTDPTFDEPRLYPDEGGVPLTKTQGPALSRAEVGAVDLVLLSHHEHEDNLDYEGLELLATGVLTISTMKASSDLFGGGVVGLDSWESCEVGAVTITAVPALHGPPGAEALVGPVTGFVLQAEGEPTIYVSGDNASLPLVQQIAGRFPDIDIAVLFAGAARISAVNGPLTLTSADAAEAARILDVHRVVGLHTEGWEHFTETLADLEAAFDGTGLLVDTPPGVAVSIEHSPISG</sequence>
<accession>A0A8H2K9S4</accession>
<name>A0A8H2K9S4_9MICO</name>
<evidence type="ECO:0000313" key="3">
    <source>
        <dbReference type="EMBL" id="TQO19321.1"/>
    </source>
</evidence>
<keyword evidence="1" id="KW-0378">Hydrolase</keyword>
<dbReference type="PANTHER" id="PTHR43546:SF9">
    <property type="entry name" value="L-ASCORBATE-6-PHOSPHATE LACTONASE ULAG-RELATED"/>
    <property type="match status" value="1"/>
</dbReference>
<reference evidence="3 4" key="1">
    <citation type="submission" date="2019-06" db="EMBL/GenBank/DDBJ databases">
        <title>Sequencing the genomes of 1000 actinobacteria strains.</title>
        <authorList>
            <person name="Klenk H.-P."/>
        </authorList>
    </citation>
    <scope>NUCLEOTIDE SEQUENCE [LARGE SCALE GENOMIC DNA]</scope>
    <source>
        <strain evidence="3 4">DSM 21947</strain>
    </source>
</reference>
<dbReference type="PANTHER" id="PTHR43546">
    <property type="entry name" value="UPF0173 METAL-DEPENDENT HYDROLASE MJ1163-RELATED"/>
    <property type="match status" value="1"/>
</dbReference>
<dbReference type="Pfam" id="PF12706">
    <property type="entry name" value="Lactamase_B_2"/>
    <property type="match status" value="1"/>
</dbReference>
<comment type="caution">
    <text evidence="3">The sequence shown here is derived from an EMBL/GenBank/DDBJ whole genome shotgun (WGS) entry which is preliminary data.</text>
</comment>
<dbReference type="EMBL" id="VFRA01000001">
    <property type="protein sequence ID" value="TQO19321.1"/>
    <property type="molecule type" value="Genomic_DNA"/>
</dbReference>
<feature type="domain" description="Metallo-beta-lactamase" evidence="2">
    <location>
        <begin position="22"/>
        <end position="214"/>
    </location>
</feature>
<dbReference type="RefSeq" id="WP_141989785.1">
    <property type="nucleotide sequence ID" value="NZ_VFRA01000001.1"/>
</dbReference>
<organism evidence="3 4">
    <name type="scientific">Rhodoglobus vestalii</name>
    <dbReference type="NCBI Taxonomy" id="193384"/>
    <lineage>
        <taxon>Bacteria</taxon>
        <taxon>Bacillati</taxon>
        <taxon>Actinomycetota</taxon>
        <taxon>Actinomycetes</taxon>
        <taxon>Micrococcales</taxon>
        <taxon>Microbacteriaceae</taxon>
        <taxon>Rhodoglobus</taxon>
    </lineage>
</organism>
<dbReference type="InterPro" id="IPR050114">
    <property type="entry name" value="UPF0173_UPF0282_UlaG_hydrolase"/>
</dbReference>
<gene>
    <name evidence="3" type="ORF">FB472_0864</name>
</gene>
<dbReference type="InterPro" id="IPR036866">
    <property type="entry name" value="RibonucZ/Hydroxyglut_hydro"/>
</dbReference>
<dbReference type="OrthoDB" id="3204284at2"/>
<dbReference type="InterPro" id="IPR001279">
    <property type="entry name" value="Metallo-B-lactamas"/>
</dbReference>
<dbReference type="GO" id="GO:0016787">
    <property type="term" value="F:hydrolase activity"/>
    <property type="evidence" value="ECO:0007669"/>
    <property type="project" value="UniProtKB-KW"/>
</dbReference>
<dbReference type="Proteomes" id="UP000316560">
    <property type="component" value="Unassembled WGS sequence"/>
</dbReference>
<evidence type="ECO:0000313" key="4">
    <source>
        <dbReference type="Proteomes" id="UP000316560"/>
    </source>
</evidence>
<evidence type="ECO:0000259" key="2">
    <source>
        <dbReference type="Pfam" id="PF12706"/>
    </source>
</evidence>
<evidence type="ECO:0000256" key="1">
    <source>
        <dbReference type="ARBA" id="ARBA00022801"/>
    </source>
</evidence>
<proteinExistence type="predicted"/>
<dbReference type="AlphaFoldDB" id="A0A8H2K9S4"/>
<dbReference type="SUPFAM" id="SSF56281">
    <property type="entry name" value="Metallo-hydrolase/oxidoreductase"/>
    <property type="match status" value="1"/>
</dbReference>
<protein>
    <submittedName>
        <fullName evidence="3">L-ascorbate metabolism protein UlaG (Beta-lactamase superfamily)</fullName>
    </submittedName>
</protein>
<dbReference type="Gene3D" id="3.60.15.10">
    <property type="entry name" value="Ribonuclease Z/Hydroxyacylglutathione hydrolase-like"/>
    <property type="match status" value="1"/>
</dbReference>
<keyword evidence="4" id="KW-1185">Reference proteome</keyword>